<dbReference type="SUPFAM" id="SSF160631">
    <property type="entry name" value="SMI1/KNR4-like"/>
    <property type="match status" value="1"/>
</dbReference>
<accession>A0ABX2VBG4</accession>
<sequence length="269" mass="31170">MNIWDQEDDYGILAPLSERDIQQIEHELQITFPESFLSVLRKQNGGCLLYNAVSVDFENTWSEPREPSYLPIRYLEGLSYDSFTESTKLVLPEWGITGKHVTIGDGEGTYIYYLNFDQQDNNPSVWYLDTSDESTREVAPTFQDFLSRWMIQEPDLEPLDLEAFYASYPSMEEINLSIQSEDIDTVLYAFNNWMTIGLEQERLVHEMMKWINTTTDPDLLDFFAQNMTNLVLNTGAGVYVSNEQLARLLESKGVDSDLNVYINWLRAED</sequence>
<evidence type="ECO:0000313" key="3">
    <source>
        <dbReference type="Proteomes" id="UP000078447"/>
    </source>
</evidence>
<reference evidence="2 3" key="1">
    <citation type="submission" date="2016-03" db="EMBL/GenBank/DDBJ databases">
        <authorList>
            <person name="Cho S.-Y."/>
            <person name="Lim S."/>
            <person name="Kim H."/>
            <person name="Soh E.H."/>
            <person name="Moon J.S."/>
        </authorList>
    </citation>
    <scope>NUCLEOTIDE SEQUENCE [LARGE SCALE GENOMIC DNA]</scope>
    <source>
        <strain evidence="2 3">KCTC 3810</strain>
    </source>
</reference>
<protein>
    <recommendedName>
        <fullName evidence="1">Knr4/Smi1-like domain-containing protein</fullName>
    </recommendedName>
</protein>
<dbReference type="Proteomes" id="UP000078447">
    <property type="component" value="Unassembled WGS sequence"/>
</dbReference>
<dbReference type="InterPro" id="IPR018958">
    <property type="entry name" value="Knr4/Smi1-like_dom"/>
</dbReference>
<name>A0ABX2VBG4_9BACL</name>
<dbReference type="SMART" id="SM00860">
    <property type="entry name" value="SMI1_KNR4"/>
    <property type="match status" value="1"/>
</dbReference>
<dbReference type="Gene3D" id="3.40.1580.10">
    <property type="entry name" value="SMI1/KNR4-like"/>
    <property type="match status" value="1"/>
</dbReference>
<comment type="caution">
    <text evidence="2">The sequence shown here is derived from an EMBL/GenBank/DDBJ whole genome shotgun (WGS) entry which is preliminary data.</text>
</comment>
<dbReference type="RefSeq" id="WP_028106398.1">
    <property type="nucleotide sequence ID" value="NZ_LVVL01000001.1"/>
</dbReference>
<keyword evidence="3" id="KW-1185">Reference proteome</keyword>
<dbReference type="Pfam" id="PF09346">
    <property type="entry name" value="SMI1_KNR4"/>
    <property type="match status" value="1"/>
</dbReference>
<organism evidence="2 3">
    <name type="scientific">Exiguobacterium undae</name>
    <dbReference type="NCBI Taxonomy" id="169177"/>
    <lineage>
        <taxon>Bacteria</taxon>
        <taxon>Bacillati</taxon>
        <taxon>Bacillota</taxon>
        <taxon>Bacilli</taxon>
        <taxon>Bacillales</taxon>
        <taxon>Bacillales Family XII. Incertae Sedis</taxon>
        <taxon>Exiguobacterium</taxon>
    </lineage>
</organism>
<dbReference type="InterPro" id="IPR037883">
    <property type="entry name" value="Knr4/Smi1-like_sf"/>
</dbReference>
<evidence type="ECO:0000259" key="1">
    <source>
        <dbReference type="SMART" id="SM00860"/>
    </source>
</evidence>
<gene>
    <name evidence="2" type="ORF">A3783_06455</name>
</gene>
<proteinExistence type="predicted"/>
<evidence type="ECO:0000313" key="2">
    <source>
        <dbReference type="EMBL" id="OAN15573.1"/>
    </source>
</evidence>
<dbReference type="EMBL" id="LVVL01000001">
    <property type="protein sequence ID" value="OAN15573.1"/>
    <property type="molecule type" value="Genomic_DNA"/>
</dbReference>
<feature type="domain" description="Knr4/Smi1-like" evidence="1">
    <location>
        <begin position="15"/>
        <end position="148"/>
    </location>
</feature>